<dbReference type="SUPFAM" id="SSF81383">
    <property type="entry name" value="F-box domain"/>
    <property type="match status" value="1"/>
</dbReference>
<dbReference type="Proteomes" id="UP000053989">
    <property type="component" value="Unassembled WGS sequence"/>
</dbReference>
<dbReference type="CDD" id="cd09917">
    <property type="entry name" value="F-box_SF"/>
    <property type="match status" value="1"/>
</dbReference>
<dbReference type="PROSITE" id="PS50181">
    <property type="entry name" value="FBOX"/>
    <property type="match status" value="1"/>
</dbReference>
<organism evidence="2 3">
    <name type="scientific">Scleroderma citrinum Foug A</name>
    <dbReference type="NCBI Taxonomy" id="1036808"/>
    <lineage>
        <taxon>Eukaryota</taxon>
        <taxon>Fungi</taxon>
        <taxon>Dikarya</taxon>
        <taxon>Basidiomycota</taxon>
        <taxon>Agaricomycotina</taxon>
        <taxon>Agaricomycetes</taxon>
        <taxon>Agaricomycetidae</taxon>
        <taxon>Boletales</taxon>
        <taxon>Sclerodermatineae</taxon>
        <taxon>Sclerodermataceae</taxon>
        <taxon>Scleroderma</taxon>
    </lineage>
</organism>
<dbReference type="InParanoid" id="A0A0C3DFG0"/>
<dbReference type="OrthoDB" id="3226064at2759"/>
<evidence type="ECO:0000313" key="3">
    <source>
        <dbReference type="Proteomes" id="UP000053989"/>
    </source>
</evidence>
<dbReference type="AlphaFoldDB" id="A0A0C3DFG0"/>
<dbReference type="STRING" id="1036808.A0A0C3DFG0"/>
<feature type="domain" description="F-box" evidence="1">
    <location>
        <begin position="2"/>
        <end position="51"/>
    </location>
</feature>
<sequence length="458" mass="51156">MAAGIADLPVELIEKILCLLDPRDISKAAQSGWAFRNVVYGADKQSFWRVLYLIQPLDDPRHTVTHLGIPRACVADPGHSNTPTRSVDRCTMDSYSIDWCRDLQRFIRAAAVVRNPSMCQEGELAEVLQVLLDVATNLPSVSFRSSAGESRNIVWVTDLLGDGAFLNSLERMRPSRLTPEEKQLLARLHVWVGLTAKDTEDKERRTAMRALVYNLGNYTRLNAYGPFLKDGTMRVDWVVVQALAHVYAMLRAEISSNDSDTEIEDDSDSDSDSDKERTAFATGVRLQFCQCVGMNICEVDSDWAGVEGLWNIGYCFLDDWEFTCEHHSFSSDHHGDLTCPELNISLLDEDEIEAHHAIHVRFRITGVEPNLAHPYRPRINYIGDALGGELPITGFVELTPDDQVRWHFVGGNAELGEWNCEGIGLGSVRSPVGIVGVWSTVTHSADDPAGPFWMQRLP</sequence>
<reference evidence="2 3" key="1">
    <citation type="submission" date="2014-04" db="EMBL/GenBank/DDBJ databases">
        <authorList>
            <consortium name="DOE Joint Genome Institute"/>
            <person name="Kuo A."/>
            <person name="Kohler A."/>
            <person name="Nagy L.G."/>
            <person name="Floudas D."/>
            <person name="Copeland A."/>
            <person name="Barry K.W."/>
            <person name="Cichocki N."/>
            <person name="Veneault-Fourrey C."/>
            <person name="LaButti K."/>
            <person name="Lindquist E.A."/>
            <person name="Lipzen A."/>
            <person name="Lundell T."/>
            <person name="Morin E."/>
            <person name="Murat C."/>
            <person name="Sun H."/>
            <person name="Tunlid A."/>
            <person name="Henrissat B."/>
            <person name="Grigoriev I.V."/>
            <person name="Hibbett D.S."/>
            <person name="Martin F."/>
            <person name="Nordberg H.P."/>
            <person name="Cantor M.N."/>
            <person name="Hua S.X."/>
        </authorList>
    </citation>
    <scope>NUCLEOTIDE SEQUENCE [LARGE SCALE GENOMIC DNA]</scope>
    <source>
        <strain evidence="2 3">Foug A</strain>
    </source>
</reference>
<dbReference type="EMBL" id="KN822146">
    <property type="protein sequence ID" value="KIM54836.1"/>
    <property type="molecule type" value="Genomic_DNA"/>
</dbReference>
<protein>
    <recommendedName>
        <fullName evidence="1">F-box domain-containing protein</fullName>
    </recommendedName>
</protein>
<evidence type="ECO:0000259" key="1">
    <source>
        <dbReference type="PROSITE" id="PS50181"/>
    </source>
</evidence>
<proteinExistence type="predicted"/>
<dbReference type="InterPro" id="IPR036047">
    <property type="entry name" value="F-box-like_dom_sf"/>
</dbReference>
<gene>
    <name evidence="2" type="ORF">SCLCIDRAFT_135936</name>
</gene>
<dbReference type="Gene3D" id="1.20.1280.50">
    <property type="match status" value="1"/>
</dbReference>
<accession>A0A0C3DFG0</accession>
<name>A0A0C3DFG0_9AGAM</name>
<keyword evidence="3" id="KW-1185">Reference proteome</keyword>
<reference evidence="3" key="2">
    <citation type="submission" date="2015-01" db="EMBL/GenBank/DDBJ databases">
        <title>Evolutionary Origins and Diversification of the Mycorrhizal Mutualists.</title>
        <authorList>
            <consortium name="DOE Joint Genome Institute"/>
            <consortium name="Mycorrhizal Genomics Consortium"/>
            <person name="Kohler A."/>
            <person name="Kuo A."/>
            <person name="Nagy L.G."/>
            <person name="Floudas D."/>
            <person name="Copeland A."/>
            <person name="Barry K.W."/>
            <person name="Cichocki N."/>
            <person name="Veneault-Fourrey C."/>
            <person name="LaButti K."/>
            <person name="Lindquist E.A."/>
            <person name="Lipzen A."/>
            <person name="Lundell T."/>
            <person name="Morin E."/>
            <person name="Murat C."/>
            <person name="Riley R."/>
            <person name="Ohm R."/>
            <person name="Sun H."/>
            <person name="Tunlid A."/>
            <person name="Henrissat B."/>
            <person name="Grigoriev I.V."/>
            <person name="Hibbett D.S."/>
            <person name="Martin F."/>
        </authorList>
    </citation>
    <scope>NUCLEOTIDE SEQUENCE [LARGE SCALE GENOMIC DNA]</scope>
    <source>
        <strain evidence="3">Foug A</strain>
    </source>
</reference>
<dbReference type="HOGENOM" id="CLU_019366_1_0_1"/>
<evidence type="ECO:0000313" key="2">
    <source>
        <dbReference type="EMBL" id="KIM54836.1"/>
    </source>
</evidence>
<dbReference type="InterPro" id="IPR001810">
    <property type="entry name" value="F-box_dom"/>
</dbReference>